<dbReference type="Pfam" id="PF04168">
    <property type="entry name" value="Alpha-E"/>
    <property type="match status" value="1"/>
</dbReference>
<dbReference type="Proteomes" id="UP000295662">
    <property type="component" value="Unassembled WGS sequence"/>
</dbReference>
<dbReference type="EMBL" id="SOCA01000001">
    <property type="protein sequence ID" value="TDU80730.1"/>
    <property type="molecule type" value="Genomic_DNA"/>
</dbReference>
<dbReference type="InterPro" id="IPR051680">
    <property type="entry name" value="ATP-dep_Glu-Cys_Ligase-2"/>
</dbReference>
<feature type="domain" description="DUF403" evidence="1">
    <location>
        <begin position="20"/>
        <end position="334"/>
    </location>
</feature>
<organism evidence="2 3">
    <name type="scientific">Prosthecobacter fusiformis</name>
    <dbReference type="NCBI Taxonomy" id="48464"/>
    <lineage>
        <taxon>Bacteria</taxon>
        <taxon>Pseudomonadati</taxon>
        <taxon>Verrucomicrobiota</taxon>
        <taxon>Verrucomicrobiia</taxon>
        <taxon>Verrucomicrobiales</taxon>
        <taxon>Verrucomicrobiaceae</taxon>
        <taxon>Prosthecobacter</taxon>
    </lineage>
</organism>
<accession>A0A4R7SNI5</accession>
<protein>
    <submittedName>
        <fullName evidence="2">Putative alpha-E superfamily protein</fullName>
    </submittedName>
</protein>
<proteinExistence type="predicted"/>
<keyword evidence="3" id="KW-1185">Reference proteome</keyword>
<name>A0A4R7SNI5_9BACT</name>
<dbReference type="RefSeq" id="WP_208300224.1">
    <property type="nucleotide sequence ID" value="NZ_SOCA01000001.1"/>
</dbReference>
<comment type="caution">
    <text evidence="2">The sequence shown here is derived from an EMBL/GenBank/DDBJ whole genome shotgun (WGS) entry which is preliminary data.</text>
</comment>
<evidence type="ECO:0000259" key="1">
    <source>
        <dbReference type="Pfam" id="PF04168"/>
    </source>
</evidence>
<dbReference type="PANTHER" id="PTHR34595">
    <property type="entry name" value="BLR5612 PROTEIN"/>
    <property type="match status" value="1"/>
</dbReference>
<sequence>MSKSPPTQEEVARHKQTNVMLSRVAGSLYWMSRYLERAENLARLMDVNLQILLDFGQVSDDTLKEHWLPILRSTGDEDLFFELYEVADSESVMEFLTFRLENPNSLLTCISNARENGRQVRDQISSEMWEVLNDAYHYLKAADAAKLWDGGASAFFDQIKCYSHLFQGITVSTFSRNEGFEFIQFGKYLERADKMTRLLDMKYHILLPKVTDVGGAVDAAQWQAVLRSASAVEPYRRFYVADILFSKVIEFLIFEDTFPRSLMFCLEQMDDFAHLIAGTPAGEYRSDGERRFGKFLNNLHFTTAKDIIGRGLHEFLFEVQTEISAFGGHLYDTFMYHPPVDMQAEIRFHQQQEQQQQ</sequence>
<dbReference type="InterPro" id="IPR007296">
    <property type="entry name" value="DUF403"/>
</dbReference>
<dbReference type="AlphaFoldDB" id="A0A4R7SNI5"/>
<dbReference type="PANTHER" id="PTHR34595:SF7">
    <property type="entry name" value="SLL1039 PROTEIN"/>
    <property type="match status" value="1"/>
</dbReference>
<reference evidence="2 3" key="1">
    <citation type="submission" date="2019-03" db="EMBL/GenBank/DDBJ databases">
        <title>Genomic Encyclopedia of Archaeal and Bacterial Type Strains, Phase II (KMG-II): from individual species to whole genera.</title>
        <authorList>
            <person name="Goeker M."/>
        </authorList>
    </citation>
    <scope>NUCLEOTIDE SEQUENCE [LARGE SCALE GENOMIC DNA]</scope>
    <source>
        <strain evidence="2 3">ATCC 25309</strain>
    </source>
</reference>
<gene>
    <name evidence="2" type="ORF">EI77_00027</name>
</gene>
<evidence type="ECO:0000313" key="3">
    <source>
        <dbReference type="Proteomes" id="UP000295662"/>
    </source>
</evidence>
<evidence type="ECO:0000313" key="2">
    <source>
        <dbReference type="EMBL" id="TDU80730.1"/>
    </source>
</evidence>